<protein>
    <submittedName>
        <fullName evidence="1">Uncharacterized protein</fullName>
    </submittedName>
</protein>
<sequence length="210" mass="24932">MKTMPTIKALYVRDQYSNPPLPVDRLQAALELVQRSLTPPPDTEENSQRIRLHEEHARQFLSKEGCPPCYPSSFTPPFQHISEPYKAIITFWDSSPGLAHAQLWKQYEDWKRFKKYQKGRRSQQRSTIFILRKEILERRRRHGLGGGLSLHFIPEKQTLADTWLEYHDYHLIMQEQMDADLQVDERMLDNIKNMQQHDIQEVLERAHENA</sequence>
<organism evidence="1 2">
    <name type="scientific">Tothia fuscella</name>
    <dbReference type="NCBI Taxonomy" id="1048955"/>
    <lineage>
        <taxon>Eukaryota</taxon>
        <taxon>Fungi</taxon>
        <taxon>Dikarya</taxon>
        <taxon>Ascomycota</taxon>
        <taxon>Pezizomycotina</taxon>
        <taxon>Dothideomycetes</taxon>
        <taxon>Pleosporomycetidae</taxon>
        <taxon>Venturiales</taxon>
        <taxon>Cylindrosympodiaceae</taxon>
        <taxon>Tothia</taxon>
    </lineage>
</organism>
<proteinExistence type="predicted"/>
<evidence type="ECO:0000313" key="2">
    <source>
        <dbReference type="Proteomes" id="UP000800235"/>
    </source>
</evidence>
<evidence type="ECO:0000313" key="1">
    <source>
        <dbReference type="EMBL" id="KAF2435318.1"/>
    </source>
</evidence>
<gene>
    <name evidence="1" type="ORF">EJ08DRAFT_333995</name>
</gene>
<keyword evidence="2" id="KW-1185">Reference proteome</keyword>
<name>A0A9P4P1Y2_9PEZI</name>
<dbReference type="OrthoDB" id="5419928at2759"/>
<dbReference type="EMBL" id="MU007013">
    <property type="protein sequence ID" value="KAF2435318.1"/>
    <property type="molecule type" value="Genomic_DNA"/>
</dbReference>
<comment type="caution">
    <text evidence="1">The sequence shown here is derived from an EMBL/GenBank/DDBJ whole genome shotgun (WGS) entry which is preliminary data.</text>
</comment>
<reference evidence="1" key="1">
    <citation type="journal article" date="2020" name="Stud. Mycol.">
        <title>101 Dothideomycetes genomes: a test case for predicting lifestyles and emergence of pathogens.</title>
        <authorList>
            <person name="Haridas S."/>
            <person name="Albert R."/>
            <person name="Binder M."/>
            <person name="Bloem J."/>
            <person name="Labutti K."/>
            <person name="Salamov A."/>
            <person name="Andreopoulos B."/>
            <person name="Baker S."/>
            <person name="Barry K."/>
            <person name="Bills G."/>
            <person name="Bluhm B."/>
            <person name="Cannon C."/>
            <person name="Castanera R."/>
            <person name="Culley D."/>
            <person name="Daum C."/>
            <person name="Ezra D."/>
            <person name="Gonzalez J."/>
            <person name="Henrissat B."/>
            <person name="Kuo A."/>
            <person name="Liang C."/>
            <person name="Lipzen A."/>
            <person name="Lutzoni F."/>
            <person name="Magnuson J."/>
            <person name="Mondo S."/>
            <person name="Nolan M."/>
            <person name="Ohm R."/>
            <person name="Pangilinan J."/>
            <person name="Park H.-J."/>
            <person name="Ramirez L."/>
            <person name="Alfaro M."/>
            <person name="Sun H."/>
            <person name="Tritt A."/>
            <person name="Yoshinaga Y."/>
            <person name="Zwiers L.-H."/>
            <person name="Turgeon B."/>
            <person name="Goodwin S."/>
            <person name="Spatafora J."/>
            <person name="Crous P."/>
            <person name="Grigoriev I."/>
        </authorList>
    </citation>
    <scope>NUCLEOTIDE SEQUENCE</scope>
    <source>
        <strain evidence="1">CBS 130266</strain>
    </source>
</reference>
<dbReference type="AlphaFoldDB" id="A0A9P4P1Y2"/>
<dbReference type="Proteomes" id="UP000800235">
    <property type="component" value="Unassembled WGS sequence"/>
</dbReference>
<accession>A0A9P4P1Y2</accession>